<accession>A0A916ZDU0</accession>
<protein>
    <submittedName>
        <fullName evidence="3">Uncharacterized protein</fullName>
    </submittedName>
</protein>
<dbReference type="AlphaFoldDB" id="A0A916ZDU0"/>
<proteinExistence type="predicted"/>
<evidence type="ECO:0000256" key="2">
    <source>
        <dbReference type="SAM" id="SignalP"/>
    </source>
</evidence>
<sequence length="499" mass="51516">MKVGMTCFCACFLAILGVFSLNETAEARALDLLSGGEKSTEQNSGDTAFFDALKTLPSVGGTTVDALGAVVDSTVQTALPAVLNSAADSLDTVVDSTVKTALPAVLESAADSLDTVVDSTVKTALPAVLDSAVDSLDTVVDSAVKTALPAVLNSAADSLDTVVDSTVKTALPAVLNSAADSLDTVVDSTVKTALPAVLDSAVDSLDTVVDSTVKTALPAVLESTVDSLDTVVDSTVKTALPAVLESTVDGLGKILLPAVKPVIPGNTKPPWMPIDVAGPSPESPRENAPEISSALPDLDAPVGVEAHVQLVESRPGGTSPAPHAAEPRIEAQLLPLELVAEVEQSSSENPVPPDSVSEDRNGSGLALSVPSQDTEYQNAEGPAFVRKIKVGTMQIAPSDRENRRLKPDKPVRSHKREIPLYPNITAAASPSQPAPSPTGTGGGSVHPLNQMVGVLADSLIIQSGSQRIFAKDTKLFIPNRANEPPIQPPQHILFSLFML</sequence>
<keyword evidence="4" id="KW-1185">Reference proteome</keyword>
<evidence type="ECO:0000313" key="3">
    <source>
        <dbReference type="EMBL" id="GGD91076.1"/>
    </source>
</evidence>
<reference evidence="3" key="1">
    <citation type="journal article" date="2014" name="Int. J. Syst. Evol. Microbiol.">
        <title>Complete genome sequence of Corynebacterium casei LMG S-19264T (=DSM 44701T), isolated from a smear-ripened cheese.</title>
        <authorList>
            <consortium name="US DOE Joint Genome Institute (JGI-PGF)"/>
            <person name="Walter F."/>
            <person name="Albersmeier A."/>
            <person name="Kalinowski J."/>
            <person name="Ruckert C."/>
        </authorList>
    </citation>
    <scope>NUCLEOTIDE SEQUENCE</scope>
    <source>
        <strain evidence="3">CGMCC 1.15178</strain>
    </source>
</reference>
<dbReference type="EMBL" id="BMHP01000005">
    <property type="protein sequence ID" value="GGD91076.1"/>
    <property type="molecule type" value="Genomic_DNA"/>
</dbReference>
<gene>
    <name evidence="3" type="ORF">GCM10010911_57210</name>
</gene>
<reference evidence="3" key="2">
    <citation type="submission" date="2020-09" db="EMBL/GenBank/DDBJ databases">
        <authorList>
            <person name="Sun Q."/>
            <person name="Zhou Y."/>
        </authorList>
    </citation>
    <scope>NUCLEOTIDE SEQUENCE</scope>
    <source>
        <strain evidence="3">CGMCC 1.15178</strain>
    </source>
</reference>
<evidence type="ECO:0000256" key="1">
    <source>
        <dbReference type="SAM" id="MobiDB-lite"/>
    </source>
</evidence>
<evidence type="ECO:0000313" key="4">
    <source>
        <dbReference type="Proteomes" id="UP000612456"/>
    </source>
</evidence>
<dbReference type="Proteomes" id="UP000612456">
    <property type="component" value="Unassembled WGS sequence"/>
</dbReference>
<keyword evidence="2" id="KW-0732">Signal</keyword>
<feature type="region of interest" description="Disordered" evidence="1">
    <location>
        <begin position="267"/>
        <end position="296"/>
    </location>
</feature>
<comment type="caution">
    <text evidence="3">The sequence shown here is derived from an EMBL/GenBank/DDBJ whole genome shotgun (WGS) entry which is preliminary data.</text>
</comment>
<organism evidence="3 4">
    <name type="scientific">Paenibacillus nasutitermitis</name>
    <dbReference type="NCBI Taxonomy" id="1652958"/>
    <lineage>
        <taxon>Bacteria</taxon>
        <taxon>Bacillati</taxon>
        <taxon>Bacillota</taxon>
        <taxon>Bacilli</taxon>
        <taxon>Bacillales</taxon>
        <taxon>Paenibacillaceae</taxon>
        <taxon>Paenibacillus</taxon>
    </lineage>
</organism>
<feature type="chain" id="PRO_5038700595" evidence="2">
    <location>
        <begin position="21"/>
        <end position="499"/>
    </location>
</feature>
<name>A0A916ZDU0_9BACL</name>
<feature type="region of interest" description="Disordered" evidence="1">
    <location>
        <begin position="341"/>
        <end position="378"/>
    </location>
</feature>
<feature type="signal peptide" evidence="2">
    <location>
        <begin position="1"/>
        <end position="20"/>
    </location>
</feature>